<proteinExistence type="predicted"/>
<keyword evidence="1" id="KW-0969">Cilium</keyword>
<dbReference type="Proteomes" id="UP001290455">
    <property type="component" value="Unassembled WGS sequence"/>
</dbReference>
<evidence type="ECO:0000313" key="2">
    <source>
        <dbReference type="Proteomes" id="UP001290455"/>
    </source>
</evidence>
<sequence length="128" mass="14496">MVKPVFHSVQSQTVNTQKIRPIKPDRLNKPSFGMHFQNAIHSNNKLVVSKHAKERLGQRGIDINNESWKRIEEKIHEAKKMGVKESLVLLKDVALIVSAKNNTVITAMNREEASSQIFTNINGTIILE</sequence>
<dbReference type="InterPro" id="IPR013367">
    <property type="entry name" value="Flagellar_put"/>
</dbReference>
<dbReference type="Pfam" id="PF12611">
    <property type="entry name" value="Flagellar_put"/>
    <property type="match status" value="1"/>
</dbReference>
<evidence type="ECO:0000313" key="1">
    <source>
        <dbReference type="EMBL" id="MDZ5473477.1"/>
    </source>
</evidence>
<keyword evidence="1" id="KW-0966">Cell projection</keyword>
<keyword evidence="2" id="KW-1185">Reference proteome</keyword>
<dbReference type="RefSeq" id="WP_322447769.1">
    <property type="nucleotide sequence ID" value="NZ_JAXOFX010000013.1"/>
</dbReference>
<reference evidence="1 2" key="1">
    <citation type="submission" date="2023-11" db="EMBL/GenBank/DDBJ databases">
        <title>Bacillus jintuensis, isolated from a mudflat on the Beibu Gulf coast.</title>
        <authorList>
            <person name="Li M."/>
        </authorList>
    </citation>
    <scope>NUCLEOTIDE SEQUENCE [LARGE SCALE GENOMIC DNA]</scope>
    <source>
        <strain evidence="1 2">31A1R</strain>
    </source>
</reference>
<comment type="caution">
    <text evidence="1">The sequence shown here is derived from an EMBL/GenBank/DDBJ whole genome shotgun (WGS) entry which is preliminary data.</text>
</comment>
<protein>
    <submittedName>
        <fullName evidence="1">TIGR02530 family flagellar biosynthesis protein</fullName>
    </submittedName>
</protein>
<gene>
    <name evidence="1" type="ORF">SM124_17320</name>
</gene>
<accession>A0ABU5J290</accession>
<dbReference type="NCBIfam" id="TIGR02530">
    <property type="entry name" value="flg_new"/>
    <property type="match status" value="1"/>
</dbReference>
<dbReference type="EMBL" id="JAXOFX010000013">
    <property type="protein sequence ID" value="MDZ5473477.1"/>
    <property type="molecule type" value="Genomic_DNA"/>
</dbReference>
<organism evidence="1 2">
    <name type="scientific">Robertmurraya mangrovi</name>
    <dbReference type="NCBI Taxonomy" id="3098077"/>
    <lineage>
        <taxon>Bacteria</taxon>
        <taxon>Bacillati</taxon>
        <taxon>Bacillota</taxon>
        <taxon>Bacilli</taxon>
        <taxon>Bacillales</taxon>
        <taxon>Bacillaceae</taxon>
        <taxon>Robertmurraya</taxon>
    </lineage>
</organism>
<keyword evidence="1" id="KW-0282">Flagellum</keyword>
<name>A0ABU5J290_9BACI</name>